<dbReference type="EMBL" id="SWLB01000002">
    <property type="protein sequence ID" value="KAF3340580.1"/>
    <property type="molecule type" value="Genomic_DNA"/>
</dbReference>
<keyword evidence="4" id="KW-0547">Nucleotide-binding</keyword>
<dbReference type="PANTHER" id="PTHR36766">
    <property type="entry name" value="PLANT BROAD-SPECTRUM MILDEW RESISTANCE PROTEIN RPW8"/>
    <property type="match status" value="1"/>
</dbReference>
<evidence type="ECO:0000313" key="10">
    <source>
        <dbReference type="Proteomes" id="UP000623129"/>
    </source>
</evidence>
<evidence type="ECO:0000256" key="3">
    <source>
        <dbReference type="ARBA" id="ARBA00022737"/>
    </source>
</evidence>
<evidence type="ECO:0000256" key="4">
    <source>
        <dbReference type="ARBA" id="ARBA00022741"/>
    </source>
</evidence>
<dbReference type="InterPro" id="IPR042197">
    <property type="entry name" value="Apaf_helical"/>
</dbReference>
<evidence type="ECO:0000259" key="7">
    <source>
        <dbReference type="Pfam" id="PF00931"/>
    </source>
</evidence>
<evidence type="ECO:0000259" key="8">
    <source>
        <dbReference type="Pfam" id="PF18052"/>
    </source>
</evidence>
<sequence>MAEAAIGYVLKKLADASLQKAQELHAVSGQIKQMQLQLGFIKAYLRDADSKGNRDESVKEWINQIRHMAHRIEDVIDTFLVEIEENHQKSSQWYSKIPVGLKRPYNNLKLSGELEEITLELKTIFQLRIDLGIKDLGAGSEENGQHQLSFRPTKPFAFDDSQVVGLEDDKRKIIEQLLDRIISRRMVLSIVGTGGLGKTTLAQKIYKSVNLEGQFDHLAWLSISQKFNLNDLFREILYSIKPEMRNQNPPLTDDDLPVNIESTLRDKRFLIILDDVWTTDLWEQMKIAIPDRNNMSRIIITSRFEDVANTADCNTEPYQLSYLNSNESLALLFRKAFQQPIQPENYPLDLLEVATRLTKKSGGLPLALVVLGGILSKRKRNYTAWRTMEETMDWHDEDGKKCSQN</sequence>
<reference evidence="9" key="1">
    <citation type="submission" date="2020-01" db="EMBL/GenBank/DDBJ databases">
        <title>Genome sequence of Kobresia littledalei, the first chromosome-level genome in the family Cyperaceae.</title>
        <authorList>
            <person name="Qu G."/>
        </authorList>
    </citation>
    <scope>NUCLEOTIDE SEQUENCE</scope>
    <source>
        <strain evidence="9">C.B.Clarke</strain>
        <tissue evidence="9">Leaf</tissue>
    </source>
</reference>
<gene>
    <name evidence="9" type="ORF">FCM35_KLT09424</name>
</gene>
<dbReference type="InterPro" id="IPR027417">
    <property type="entry name" value="P-loop_NTPase"/>
</dbReference>
<dbReference type="OrthoDB" id="1867717at2759"/>
<dbReference type="Pfam" id="PF18052">
    <property type="entry name" value="Rx_N"/>
    <property type="match status" value="1"/>
</dbReference>
<dbReference type="Gene3D" id="3.40.50.300">
    <property type="entry name" value="P-loop containing nucleotide triphosphate hydrolases"/>
    <property type="match status" value="1"/>
</dbReference>
<accession>A0A833R1G8</accession>
<dbReference type="CDD" id="cd14798">
    <property type="entry name" value="RX-CC_like"/>
    <property type="match status" value="1"/>
</dbReference>
<dbReference type="GO" id="GO:0043531">
    <property type="term" value="F:ADP binding"/>
    <property type="evidence" value="ECO:0007669"/>
    <property type="project" value="InterPro"/>
</dbReference>
<dbReference type="PANTHER" id="PTHR36766:SF70">
    <property type="entry name" value="DISEASE RESISTANCE PROTEIN RGA4"/>
    <property type="match status" value="1"/>
</dbReference>
<feature type="domain" description="Disease resistance N-terminal" evidence="8">
    <location>
        <begin position="5"/>
        <end position="92"/>
    </location>
</feature>
<comment type="similarity">
    <text evidence="1">Belongs to the disease resistance NB-LRR family.</text>
</comment>
<keyword evidence="3" id="KW-0677">Repeat</keyword>
<evidence type="ECO:0000256" key="1">
    <source>
        <dbReference type="ARBA" id="ARBA00008894"/>
    </source>
</evidence>
<protein>
    <submittedName>
        <fullName evidence="9">Disease resistance protein RPP13</fullName>
    </submittedName>
</protein>
<feature type="domain" description="NB-ARC" evidence="7">
    <location>
        <begin position="167"/>
        <end position="340"/>
    </location>
</feature>
<evidence type="ECO:0000313" key="9">
    <source>
        <dbReference type="EMBL" id="KAF3340580.1"/>
    </source>
</evidence>
<dbReference type="Proteomes" id="UP000623129">
    <property type="component" value="Unassembled WGS sequence"/>
</dbReference>
<dbReference type="Pfam" id="PF00931">
    <property type="entry name" value="NB-ARC"/>
    <property type="match status" value="1"/>
</dbReference>
<evidence type="ECO:0000256" key="6">
    <source>
        <dbReference type="ARBA" id="ARBA00022840"/>
    </source>
</evidence>
<comment type="caution">
    <text evidence="9">The sequence shown here is derived from an EMBL/GenBank/DDBJ whole genome shotgun (WGS) entry which is preliminary data.</text>
</comment>
<dbReference type="PRINTS" id="PR00364">
    <property type="entry name" value="DISEASERSIST"/>
</dbReference>
<dbReference type="InterPro" id="IPR038005">
    <property type="entry name" value="RX-like_CC"/>
</dbReference>
<keyword evidence="10" id="KW-1185">Reference proteome</keyword>
<dbReference type="Gene3D" id="1.20.5.4130">
    <property type="match status" value="1"/>
</dbReference>
<dbReference type="AlphaFoldDB" id="A0A833R1G8"/>
<dbReference type="SUPFAM" id="SSF52540">
    <property type="entry name" value="P-loop containing nucleoside triphosphate hydrolases"/>
    <property type="match status" value="1"/>
</dbReference>
<dbReference type="InterPro" id="IPR041118">
    <property type="entry name" value="Rx_N"/>
</dbReference>
<keyword evidence="6" id="KW-0067">ATP-binding</keyword>
<name>A0A833R1G8_9POAL</name>
<evidence type="ECO:0000256" key="2">
    <source>
        <dbReference type="ARBA" id="ARBA00022614"/>
    </source>
</evidence>
<keyword evidence="5" id="KW-0611">Plant defense</keyword>
<dbReference type="FunFam" id="3.40.50.300:FF:001091">
    <property type="entry name" value="Probable disease resistance protein At1g61300"/>
    <property type="match status" value="1"/>
</dbReference>
<keyword evidence="2" id="KW-0433">Leucine-rich repeat</keyword>
<proteinExistence type="inferred from homology"/>
<dbReference type="Gene3D" id="1.10.8.430">
    <property type="entry name" value="Helical domain of apoptotic protease-activating factors"/>
    <property type="match status" value="1"/>
</dbReference>
<evidence type="ECO:0000256" key="5">
    <source>
        <dbReference type="ARBA" id="ARBA00022821"/>
    </source>
</evidence>
<organism evidence="9 10">
    <name type="scientific">Carex littledalei</name>
    <dbReference type="NCBI Taxonomy" id="544730"/>
    <lineage>
        <taxon>Eukaryota</taxon>
        <taxon>Viridiplantae</taxon>
        <taxon>Streptophyta</taxon>
        <taxon>Embryophyta</taxon>
        <taxon>Tracheophyta</taxon>
        <taxon>Spermatophyta</taxon>
        <taxon>Magnoliopsida</taxon>
        <taxon>Liliopsida</taxon>
        <taxon>Poales</taxon>
        <taxon>Cyperaceae</taxon>
        <taxon>Cyperoideae</taxon>
        <taxon>Cariceae</taxon>
        <taxon>Carex</taxon>
        <taxon>Carex subgen. Euthyceras</taxon>
    </lineage>
</organism>
<dbReference type="InterPro" id="IPR002182">
    <property type="entry name" value="NB-ARC"/>
</dbReference>
<dbReference type="GO" id="GO:0005524">
    <property type="term" value="F:ATP binding"/>
    <property type="evidence" value="ECO:0007669"/>
    <property type="project" value="UniProtKB-KW"/>
</dbReference>
<dbReference type="GO" id="GO:0006952">
    <property type="term" value="P:defense response"/>
    <property type="evidence" value="ECO:0007669"/>
    <property type="project" value="UniProtKB-KW"/>
</dbReference>